<evidence type="ECO:0000313" key="3">
    <source>
        <dbReference type="RefSeq" id="XP_014676130.1"/>
    </source>
</evidence>
<evidence type="ECO:0000313" key="2">
    <source>
        <dbReference type="Proteomes" id="UP000695022"/>
    </source>
</evidence>
<dbReference type="GeneID" id="106816087"/>
<organism evidence="2 3">
    <name type="scientific">Priapulus caudatus</name>
    <name type="common">Priapulid worm</name>
    <dbReference type="NCBI Taxonomy" id="37621"/>
    <lineage>
        <taxon>Eukaryota</taxon>
        <taxon>Metazoa</taxon>
        <taxon>Ecdysozoa</taxon>
        <taxon>Scalidophora</taxon>
        <taxon>Priapulida</taxon>
        <taxon>Priapulimorpha</taxon>
        <taxon>Priapulimorphida</taxon>
        <taxon>Priapulidae</taxon>
        <taxon>Priapulus</taxon>
    </lineage>
</organism>
<dbReference type="RefSeq" id="XP_014676130.1">
    <property type="nucleotide sequence ID" value="XM_014820644.1"/>
</dbReference>
<feature type="domain" description="Integrase catalytic" evidence="1">
    <location>
        <begin position="149"/>
        <end position="334"/>
    </location>
</feature>
<gene>
    <name evidence="3" type="primary">LOC106816087</name>
</gene>
<dbReference type="Gene3D" id="1.10.340.70">
    <property type="match status" value="1"/>
</dbReference>
<name>A0ABM1EVA9_PRICU</name>
<evidence type="ECO:0000259" key="1">
    <source>
        <dbReference type="PROSITE" id="PS50994"/>
    </source>
</evidence>
<dbReference type="SUPFAM" id="SSF53098">
    <property type="entry name" value="Ribonuclease H-like"/>
    <property type="match status" value="1"/>
</dbReference>
<keyword evidence="2" id="KW-1185">Reference proteome</keyword>
<protein>
    <submittedName>
        <fullName evidence="3">Uncharacterized protein LOC106816087</fullName>
    </submittedName>
</protein>
<dbReference type="InterPro" id="IPR012337">
    <property type="entry name" value="RNaseH-like_sf"/>
</dbReference>
<dbReference type="PANTHER" id="PTHR47331">
    <property type="entry name" value="PHD-TYPE DOMAIN-CONTAINING PROTEIN"/>
    <property type="match status" value="1"/>
</dbReference>
<dbReference type="Proteomes" id="UP000695022">
    <property type="component" value="Unplaced"/>
</dbReference>
<proteinExistence type="predicted"/>
<dbReference type="Pfam" id="PF17921">
    <property type="entry name" value="Integrase_H2C2"/>
    <property type="match status" value="1"/>
</dbReference>
<accession>A0ABM1EVA9</accession>
<dbReference type="InterPro" id="IPR041588">
    <property type="entry name" value="Integrase_H2C2"/>
</dbReference>
<dbReference type="PANTHER" id="PTHR47331:SF1">
    <property type="entry name" value="GAG-LIKE PROTEIN"/>
    <property type="match status" value="1"/>
</dbReference>
<sequence length="374" mass="42811">MTTHIRGPLTVHDIAAAEMEIIRYIQRTSFNDALLKSSNIRKLAPMTSRDNIICVGGRLANTTLSAEAKHPWILPNRHPVVDLIIRHYHVTTGHSGIERTLGEIRQRFWIVKGRAAVKHVIFRCIPCRRMRASLESQRMADLPKDRVTPGLAPFTMVGVDFFGPFMVKRARSEVKRYGCLFTCLTTRAVHIEVCHSLETDFFINALQRFISRRGNPVEVRSDNVTNRGGEKVLRLSIREWNQGKIQDFLCQKEIKWIFNPPTASHMGGVWEIKIRTIRSILNSLLDQQPLNDEGLVTLMCIVEGIMNGRPITKLSDDPRDAAPLTPNHLLVLRSGPSFPPGIFVKQDVYRKQWHQVQYLKKRNICHRYRKGTNG</sequence>
<reference evidence="3" key="1">
    <citation type="submission" date="2025-08" db="UniProtKB">
        <authorList>
            <consortium name="RefSeq"/>
        </authorList>
    </citation>
    <scope>IDENTIFICATION</scope>
</reference>
<dbReference type="Gene3D" id="3.30.420.10">
    <property type="entry name" value="Ribonuclease H-like superfamily/Ribonuclease H"/>
    <property type="match status" value="1"/>
</dbReference>
<dbReference type="InterPro" id="IPR001584">
    <property type="entry name" value="Integrase_cat-core"/>
</dbReference>
<dbReference type="InterPro" id="IPR036397">
    <property type="entry name" value="RNaseH_sf"/>
</dbReference>
<dbReference type="PROSITE" id="PS50994">
    <property type="entry name" value="INTEGRASE"/>
    <property type="match status" value="1"/>
</dbReference>